<dbReference type="Gene3D" id="1.10.3210.10">
    <property type="entry name" value="Hypothetical protein af1432"/>
    <property type="match status" value="1"/>
</dbReference>
<dbReference type="PROSITE" id="PS51832">
    <property type="entry name" value="HD_GYP"/>
    <property type="match status" value="1"/>
</dbReference>
<name>A0A0D8IE55_9CLOT</name>
<gene>
    <name evidence="1" type="ORF">CACET_c32570</name>
</gene>
<dbReference type="PATRIC" id="fig|84022.5.peg.3445"/>
<dbReference type="InterPro" id="IPR037522">
    <property type="entry name" value="HD_GYP_dom"/>
</dbReference>
<keyword evidence="2" id="KW-1185">Reference proteome</keyword>
<sequence>MIKLYTSAATPGMILAKPIYTKEGRLLIDREMVLKEFYIEKLKRYSINHIYIYWSKSSKPEIQKIITEETRTIALTAIKDAVTGIHMKKEMDIQKLQTAILRLTEELMEDRGILLNLTDIRSIDEYTFGHCVNVCVLALIMGIALEYEKKDLQILGLGALLHDIGKVNIRSEILTKPGALTEEEYKEMKKHTLYGYQVVGNLKGLKEEVSWIIRDHHERFDGKGYPSGLIGKQIHEFSRIVAICDVYDALTSHRVYRPGIPPHDAIEYLITMGYHQFDCDLVKIFLKQISIYPVGTLVKLRSGEEGIVVNSHEDFPTRPVVRVLRDALGNPIEIRKNVDLTEQLNNGIVDILKAV</sequence>
<reference evidence="1 2" key="1">
    <citation type="submission" date="2014-10" db="EMBL/GenBank/DDBJ databases">
        <title>Genome sequence of Clostridium aceticum DSM 1496.</title>
        <authorList>
            <person name="Poehlein A."/>
            <person name="Schiel-Bengelsdorf B."/>
            <person name="Gottschalk G."/>
            <person name="Duerre P."/>
            <person name="Daniel R."/>
        </authorList>
    </citation>
    <scope>NUCLEOTIDE SEQUENCE [LARGE SCALE GENOMIC DNA]</scope>
    <source>
        <strain evidence="1 2">DSM 1496</strain>
    </source>
</reference>
<evidence type="ECO:0000313" key="1">
    <source>
        <dbReference type="EMBL" id="AKL96701.1"/>
    </source>
</evidence>
<accession>A0A0D8IE55</accession>
<organism evidence="1 2">
    <name type="scientific">Clostridium aceticum</name>
    <dbReference type="NCBI Taxonomy" id="84022"/>
    <lineage>
        <taxon>Bacteria</taxon>
        <taxon>Bacillati</taxon>
        <taxon>Bacillota</taxon>
        <taxon>Clostridia</taxon>
        <taxon>Eubacteriales</taxon>
        <taxon>Clostridiaceae</taxon>
        <taxon>Clostridium</taxon>
    </lineage>
</organism>
<dbReference type="Proteomes" id="UP000035704">
    <property type="component" value="Chromosome"/>
</dbReference>
<protein>
    <submittedName>
        <fullName evidence="1">Metal dependent phosphohydrolase</fullName>
    </submittedName>
</protein>
<dbReference type="OrthoDB" id="9804747at2"/>
<dbReference type="InterPro" id="IPR003607">
    <property type="entry name" value="HD/PDEase_dom"/>
</dbReference>
<keyword evidence="1" id="KW-0378">Hydrolase</keyword>
<dbReference type="CDD" id="cd00077">
    <property type="entry name" value="HDc"/>
    <property type="match status" value="1"/>
</dbReference>
<proteinExistence type="predicted"/>
<dbReference type="AlphaFoldDB" id="A0A0D8IE55"/>
<dbReference type="NCBIfam" id="TIGR00277">
    <property type="entry name" value="HDIG"/>
    <property type="match status" value="1"/>
</dbReference>
<dbReference type="PANTHER" id="PTHR43155:SF2">
    <property type="entry name" value="CYCLIC DI-GMP PHOSPHODIESTERASE PA4108"/>
    <property type="match status" value="1"/>
</dbReference>
<evidence type="ECO:0000313" key="2">
    <source>
        <dbReference type="Proteomes" id="UP000035704"/>
    </source>
</evidence>
<dbReference type="SMART" id="SM00471">
    <property type="entry name" value="HDc"/>
    <property type="match status" value="1"/>
</dbReference>
<dbReference type="PANTHER" id="PTHR43155">
    <property type="entry name" value="CYCLIC DI-GMP PHOSPHODIESTERASE PA4108-RELATED"/>
    <property type="match status" value="1"/>
</dbReference>
<dbReference type="EMBL" id="CP009687">
    <property type="protein sequence ID" value="AKL96701.1"/>
    <property type="molecule type" value="Genomic_DNA"/>
</dbReference>
<dbReference type="RefSeq" id="WP_082058140.1">
    <property type="nucleotide sequence ID" value="NZ_CP009687.1"/>
</dbReference>
<dbReference type="GO" id="GO:0016787">
    <property type="term" value="F:hydrolase activity"/>
    <property type="evidence" value="ECO:0007669"/>
    <property type="project" value="UniProtKB-KW"/>
</dbReference>
<dbReference type="STRING" id="84022.CACET_c32570"/>
<dbReference type="SUPFAM" id="SSF109604">
    <property type="entry name" value="HD-domain/PDEase-like"/>
    <property type="match status" value="1"/>
</dbReference>
<dbReference type="Pfam" id="PF13487">
    <property type="entry name" value="HD_5"/>
    <property type="match status" value="1"/>
</dbReference>
<dbReference type="KEGG" id="cace:CACET_c32570"/>
<dbReference type="InterPro" id="IPR006675">
    <property type="entry name" value="HDIG_dom"/>
</dbReference>